<dbReference type="AlphaFoldDB" id="A0A377H404"/>
<keyword evidence="1" id="KW-0175">Coiled coil</keyword>
<sequence>MHLPIKISSLALFVTFSLTACGSSGGGSGNSNKNETIANNPQIVQNEKALQTQLEKLKQQQTRTQKNLEDERQKLAKKEKELQDLKSNNQIDQEKLSSLQKDLEQNKACVSSLEKTLSEQQTEAAQARRNLEAQLAAANSALNEKSKALEDLQNSQNANQASLQKAQIELQASQSEVAKLNQQLGELKQLYPQAEFAMGSRVRNRPKNDRSLIESFSGLLPEGVTEEQTVRNLLFTPKSVGKQQLVHHHVQQQIDGRYVDMDYTFYHYQDGEAYLVEVWGDGTIDGQEAYPSIVAYGGKATPVEKFDTFKQAQVVKKYDVKMAPGTERWWDSYNITFTADFGNEKISGIAKKINLNNDFTANEDIIFPKQPIFVEDGAIRFGSNEVFVHVNFKDESDDMKYEGMFIGENGEKIVGRVGGSSLVGKEKK</sequence>
<feature type="chain" id="PRO_5016672304" evidence="2">
    <location>
        <begin position="23"/>
        <end position="428"/>
    </location>
</feature>
<dbReference type="GeneID" id="77263476"/>
<evidence type="ECO:0000313" key="3">
    <source>
        <dbReference type="EMBL" id="STO37189.1"/>
    </source>
</evidence>
<organism evidence="3 4">
    <name type="scientific">Gallibacterium anatis</name>
    <dbReference type="NCBI Taxonomy" id="750"/>
    <lineage>
        <taxon>Bacteria</taxon>
        <taxon>Pseudomonadati</taxon>
        <taxon>Pseudomonadota</taxon>
        <taxon>Gammaproteobacteria</taxon>
        <taxon>Pasteurellales</taxon>
        <taxon>Pasteurellaceae</taxon>
        <taxon>Gallibacterium</taxon>
    </lineage>
</organism>
<dbReference type="RefSeq" id="WP_018346217.1">
    <property type="nucleotide sequence ID" value="NZ_UGGZ01000001.1"/>
</dbReference>
<keyword evidence="2" id="KW-0732">Signal</keyword>
<protein>
    <submittedName>
        <fullName evidence="3">Uncharacterized protein conserved in bacteria with the myosin-like domain</fullName>
    </submittedName>
</protein>
<reference evidence="3 4" key="1">
    <citation type="submission" date="2018-06" db="EMBL/GenBank/DDBJ databases">
        <authorList>
            <consortium name="Pathogen Informatics"/>
            <person name="Doyle S."/>
        </authorList>
    </citation>
    <scope>NUCLEOTIDE SEQUENCE [LARGE SCALE GENOMIC DNA]</scope>
    <source>
        <strain evidence="3 4">NCTC11413</strain>
    </source>
</reference>
<accession>A0A377H404</accession>
<dbReference type="SUPFAM" id="SSF57997">
    <property type="entry name" value="Tropomyosin"/>
    <property type="match status" value="1"/>
</dbReference>
<name>A0A377H404_9PAST</name>
<evidence type="ECO:0000313" key="4">
    <source>
        <dbReference type="Proteomes" id="UP000254232"/>
    </source>
</evidence>
<dbReference type="PROSITE" id="PS51257">
    <property type="entry name" value="PROKAR_LIPOPROTEIN"/>
    <property type="match status" value="1"/>
</dbReference>
<feature type="signal peptide" evidence="2">
    <location>
        <begin position="1"/>
        <end position="22"/>
    </location>
</feature>
<gene>
    <name evidence="3" type="ORF">NCTC11413_00287</name>
</gene>
<proteinExistence type="predicted"/>
<evidence type="ECO:0000256" key="1">
    <source>
        <dbReference type="SAM" id="Coils"/>
    </source>
</evidence>
<evidence type="ECO:0000256" key="2">
    <source>
        <dbReference type="SAM" id="SignalP"/>
    </source>
</evidence>
<feature type="coiled-coil region" evidence="1">
    <location>
        <begin position="40"/>
        <end position="190"/>
    </location>
</feature>
<dbReference type="Proteomes" id="UP000254232">
    <property type="component" value="Unassembled WGS sequence"/>
</dbReference>
<dbReference type="EMBL" id="UGGZ01000001">
    <property type="protein sequence ID" value="STO37189.1"/>
    <property type="molecule type" value="Genomic_DNA"/>
</dbReference>
<dbReference type="Gene3D" id="1.10.287.2610">
    <property type="match status" value="1"/>
</dbReference>
<dbReference type="Gene3D" id="2.40.160.90">
    <property type="match status" value="1"/>
</dbReference>